<dbReference type="AlphaFoldDB" id="A0A9W4MPX0"/>
<gene>
    <name evidence="3" type="ORF">POLS_LOCUS3508</name>
</gene>
<keyword evidence="4" id="KW-1185">Reference proteome</keyword>
<evidence type="ECO:0008006" key="5">
    <source>
        <dbReference type="Google" id="ProtNLM"/>
    </source>
</evidence>
<feature type="chain" id="PRO_5040843583" description="GPI anchored serine-threonine rich protein" evidence="2">
    <location>
        <begin position="18"/>
        <end position="189"/>
    </location>
</feature>
<evidence type="ECO:0000256" key="2">
    <source>
        <dbReference type="SAM" id="SignalP"/>
    </source>
</evidence>
<protein>
    <recommendedName>
        <fullName evidence="5">GPI anchored serine-threonine rich protein</fullName>
    </recommendedName>
</protein>
<accession>A0A9W4MPX0</accession>
<feature type="region of interest" description="Disordered" evidence="1">
    <location>
        <begin position="103"/>
        <end position="165"/>
    </location>
</feature>
<evidence type="ECO:0000313" key="4">
    <source>
        <dbReference type="Proteomes" id="UP001153618"/>
    </source>
</evidence>
<dbReference type="Proteomes" id="UP001153618">
    <property type="component" value="Unassembled WGS sequence"/>
</dbReference>
<proteinExistence type="predicted"/>
<reference evidence="3" key="1">
    <citation type="submission" date="2021-07" db="EMBL/GenBank/DDBJ databases">
        <authorList>
            <person name="Branca A.L. A."/>
        </authorList>
    </citation>
    <scope>NUCLEOTIDE SEQUENCE</scope>
</reference>
<evidence type="ECO:0000313" key="3">
    <source>
        <dbReference type="EMBL" id="CAG8059848.1"/>
    </source>
</evidence>
<feature type="compositionally biased region" description="Low complexity" evidence="1">
    <location>
        <begin position="149"/>
        <end position="158"/>
    </location>
</feature>
<dbReference type="OrthoDB" id="5597238at2759"/>
<feature type="signal peptide" evidence="2">
    <location>
        <begin position="1"/>
        <end position="17"/>
    </location>
</feature>
<organism evidence="3 4">
    <name type="scientific">Penicillium olsonii</name>
    <dbReference type="NCBI Taxonomy" id="99116"/>
    <lineage>
        <taxon>Eukaryota</taxon>
        <taxon>Fungi</taxon>
        <taxon>Dikarya</taxon>
        <taxon>Ascomycota</taxon>
        <taxon>Pezizomycotina</taxon>
        <taxon>Eurotiomycetes</taxon>
        <taxon>Eurotiomycetidae</taxon>
        <taxon>Eurotiales</taxon>
        <taxon>Aspergillaceae</taxon>
        <taxon>Penicillium</taxon>
    </lineage>
</organism>
<feature type="compositionally biased region" description="Low complexity" evidence="1">
    <location>
        <begin position="108"/>
        <end position="141"/>
    </location>
</feature>
<comment type="caution">
    <text evidence="3">The sequence shown here is derived from an EMBL/GenBank/DDBJ whole genome shotgun (WGS) entry which is preliminary data.</text>
</comment>
<dbReference type="EMBL" id="CAJVOS010000017">
    <property type="protein sequence ID" value="CAG8059848.1"/>
    <property type="molecule type" value="Genomic_DNA"/>
</dbReference>
<sequence length="189" mass="18994">MKFTFVALSALLALAVADTTTAEASVTTSTPETECAKQCDPKDICCTAKCYKVPCPSDNQADDTNNCVSACPQGTGSPSDIQKYSECEQSCYSSHFWGGHGATAAQPSTTSTSTGTSGTTATQTGSSSSSTSSSDSNSSNNDSDDSDSSDGSSTSTSTFAQQTDNAGARVKLGASAAGMFGLVAAAFAL</sequence>
<name>A0A9W4MPX0_PENOL</name>
<evidence type="ECO:0000256" key="1">
    <source>
        <dbReference type="SAM" id="MobiDB-lite"/>
    </source>
</evidence>
<keyword evidence="2" id="KW-0732">Signal</keyword>